<protein>
    <recommendedName>
        <fullName evidence="7">Mediator of RNA polymerase II transcription subunit 31</fullName>
    </recommendedName>
</protein>
<organism evidence="8">
    <name type="scientific">Auxenochlorella protothecoides</name>
    <name type="common">Green microalga</name>
    <name type="synonym">Chlorella protothecoides</name>
    <dbReference type="NCBI Taxonomy" id="3075"/>
    <lineage>
        <taxon>Eukaryota</taxon>
        <taxon>Viridiplantae</taxon>
        <taxon>Chlorophyta</taxon>
        <taxon>core chlorophytes</taxon>
        <taxon>Trebouxiophyceae</taxon>
        <taxon>Chlorellales</taxon>
        <taxon>Chlorellaceae</taxon>
        <taxon>Auxenochlorella</taxon>
    </lineage>
</organism>
<evidence type="ECO:0000313" key="8">
    <source>
        <dbReference type="EMBL" id="JAT74572.1"/>
    </source>
</evidence>
<reference evidence="8" key="1">
    <citation type="submission" date="2015-08" db="EMBL/GenBank/DDBJ databases">
        <authorList>
            <person name="Babu N.S."/>
            <person name="Beckwith C.J."/>
            <person name="Beseler K.G."/>
            <person name="Brison A."/>
            <person name="Carone J.V."/>
            <person name="Caskin T.P."/>
            <person name="Diamond M."/>
            <person name="Durham M.E."/>
            <person name="Foxe J.M."/>
            <person name="Go M."/>
            <person name="Henderson B.A."/>
            <person name="Jones I.B."/>
            <person name="McGettigan J.A."/>
            <person name="Micheletti S.J."/>
            <person name="Nasrallah M.E."/>
            <person name="Ortiz D."/>
            <person name="Piller C.R."/>
            <person name="Privatt S.R."/>
            <person name="Schneider S.L."/>
            <person name="Sharp S."/>
            <person name="Smith T.C."/>
            <person name="Stanton J.D."/>
            <person name="Ullery H.E."/>
            <person name="Wilson R.J."/>
            <person name="Serrano M.G."/>
            <person name="Buck G."/>
            <person name="Lee V."/>
            <person name="Wang Y."/>
            <person name="Carvalho R."/>
            <person name="Voegtly L."/>
            <person name="Shi R."/>
            <person name="Duckworth R."/>
            <person name="Johnson A."/>
            <person name="Loviza R."/>
            <person name="Walstead R."/>
            <person name="Shah Z."/>
            <person name="Kiflezghi M."/>
            <person name="Wade K."/>
            <person name="Ball S.L."/>
            <person name="Bradley K.W."/>
            <person name="Asai D.J."/>
            <person name="Bowman C.A."/>
            <person name="Russell D.A."/>
            <person name="Pope W.H."/>
            <person name="Jacobs-Sera D."/>
            <person name="Hendrix R.W."/>
            <person name="Hatfull G.F."/>
        </authorList>
    </citation>
    <scope>NUCLEOTIDE SEQUENCE</scope>
</reference>
<proteinExistence type="inferred from homology"/>
<dbReference type="GO" id="GO:0006355">
    <property type="term" value="P:regulation of DNA-templated transcription"/>
    <property type="evidence" value="ECO:0007669"/>
    <property type="project" value="InterPro"/>
</dbReference>
<dbReference type="AlphaFoldDB" id="A0A1D2A5T1"/>
<comment type="similarity">
    <text evidence="2 7">Belongs to the Mediator complex subunit 31 family.</text>
</comment>
<evidence type="ECO:0000256" key="5">
    <source>
        <dbReference type="ARBA" id="ARBA00023163"/>
    </source>
</evidence>
<dbReference type="InterPro" id="IPR008831">
    <property type="entry name" value="Mediator_Med31"/>
</dbReference>
<comment type="function">
    <text evidence="7">Component of the Mediator complex, a coactivator involved in the regulated transcription of nearly all RNA polymerase II-dependent genes. Mediator functions as a bridge to convey information from gene-specific regulatory proteins to the basal RNA polymerase II transcription machinery. Mediator is recruited to promoters by direct interactions with regulatory proteins and serves as a scaffold for the assembly of a functional preinitiation complex with RNA polymerase II and the general transcription factors.</text>
</comment>
<dbReference type="InterPro" id="IPR038089">
    <property type="entry name" value="Med31_sf"/>
</dbReference>
<comment type="subcellular location">
    <subcellularLocation>
        <location evidence="1 7">Nucleus</location>
    </subcellularLocation>
</comment>
<comment type="subunit">
    <text evidence="7">Component of the Mediator complex.</text>
</comment>
<evidence type="ECO:0000256" key="7">
    <source>
        <dbReference type="RuleBase" id="RU364129"/>
    </source>
</evidence>
<dbReference type="EMBL" id="GDKF01004050">
    <property type="protein sequence ID" value="JAT74572.1"/>
    <property type="molecule type" value="Transcribed_RNA"/>
</dbReference>
<evidence type="ECO:0000256" key="3">
    <source>
        <dbReference type="ARBA" id="ARBA00023015"/>
    </source>
</evidence>
<name>A0A1D2A5T1_AUXPR</name>
<keyword evidence="3 7" id="KW-0805">Transcription regulation</keyword>
<evidence type="ECO:0000256" key="2">
    <source>
        <dbReference type="ARBA" id="ARBA00006378"/>
    </source>
</evidence>
<sequence>MVIAGEAETGIPDDKRFAVELEFVQCLANPHYLNWLAQQRFLDDACFLNYLRYLQYWKEEPYVQYIIYPHALKMLDLLQSPEFRAAIVNPAYKEHVHSQQLFFWQHWRTNRLHETAQLKEVLATPADTCFACTKALHDGLLCQSMRSSLVIHGSA</sequence>
<keyword evidence="4 7" id="KW-0010">Activator</keyword>
<keyword evidence="6 7" id="KW-0539">Nucleus</keyword>
<dbReference type="GO" id="GO:0016592">
    <property type="term" value="C:mediator complex"/>
    <property type="evidence" value="ECO:0007669"/>
    <property type="project" value="InterPro"/>
</dbReference>
<dbReference type="Pfam" id="PF05669">
    <property type="entry name" value="Med31"/>
    <property type="match status" value="1"/>
</dbReference>
<gene>
    <name evidence="8" type="ORF">g.49786</name>
</gene>
<dbReference type="PANTHER" id="PTHR13186">
    <property type="entry name" value="MEDIATOR OF RNA POLYMERASE II TRANSCRIPTION SUBUNIT 31"/>
    <property type="match status" value="1"/>
</dbReference>
<evidence type="ECO:0000256" key="4">
    <source>
        <dbReference type="ARBA" id="ARBA00023159"/>
    </source>
</evidence>
<keyword evidence="5 7" id="KW-0804">Transcription</keyword>
<evidence type="ECO:0000256" key="1">
    <source>
        <dbReference type="ARBA" id="ARBA00004123"/>
    </source>
</evidence>
<dbReference type="GO" id="GO:0003712">
    <property type="term" value="F:transcription coregulator activity"/>
    <property type="evidence" value="ECO:0007669"/>
    <property type="project" value="InterPro"/>
</dbReference>
<dbReference type="Gene3D" id="1.10.10.1340">
    <property type="entry name" value="Mediator of RNA polymerase II, submodule Med31 (Soh1)"/>
    <property type="match status" value="1"/>
</dbReference>
<evidence type="ECO:0000256" key="6">
    <source>
        <dbReference type="ARBA" id="ARBA00023242"/>
    </source>
</evidence>
<accession>A0A1D2A5T1</accession>